<evidence type="ECO:0000256" key="2">
    <source>
        <dbReference type="ARBA" id="ARBA00022679"/>
    </source>
</evidence>
<dbReference type="PANTHER" id="PTHR30160:SF1">
    <property type="entry name" value="LIPOPOLYSACCHARIDE 1,2-N-ACETYLGLUCOSAMINETRANSFERASE-RELATED"/>
    <property type="match status" value="1"/>
</dbReference>
<proteinExistence type="predicted"/>
<reference evidence="3" key="1">
    <citation type="submission" date="2018-05" db="EMBL/GenBank/DDBJ databases">
        <authorList>
            <person name="Lanie J.A."/>
            <person name="Ng W.-L."/>
            <person name="Kazmierczak K.M."/>
            <person name="Andrzejewski T.M."/>
            <person name="Davidsen T.M."/>
            <person name="Wayne K.J."/>
            <person name="Tettelin H."/>
            <person name="Glass J.I."/>
            <person name="Rusch D."/>
            <person name="Podicherti R."/>
            <person name="Tsui H.-C.T."/>
            <person name="Winkler M.E."/>
        </authorList>
    </citation>
    <scope>NUCLEOTIDE SEQUENCE</scope>
</reference>
<feature type="non-terminal residue" evidence="3">
    <location>
        <position position="246"/>
    </location>
</feature>
<evidence type="ECO:0000313" key="3">
    <source>
        <dbReference type="EMBL" id="SVD97489.1"/>
    </source>
</evidence>
<gene>
    <name evidence="3" type="ORF">METZ01_LOCUS450343</name>
</gene>
<protein>
    <submittedName>
        <fullName evidence="3">Uncharacterized protein</fullName>
    </submittedName>
</protein>
<dbReference type="Gene3D" id="3.40.50.2000">
    <property type="entry name" value="Glycogen Phosphorylase B"/>
    <property type="match status" value="2"/>
</dbReference>
<dbReference type="GO" id="GO:0005829">
    <property type="term" value="C:cytosol"/>
    <property type="evidence" value="ECO:0007669"/>
    <property type="project" value="TreeGrafter"/>
</dbReference>
<dbReference type="CDD" id="cd03789">
    <property type="entry name" value="GT9_LPS_heptosyltransferase"/>
    <property type="match status" value="1"/>
</dbReference>
<sequence>MADDIHRSILVIKLGALGDMVLALGPFAAIRKHHPEAKIILLTTPPYISFLSLSDYFDEIWADTRPTIWRFSEWWKLIGRLKAGGFSRIYDLQTSDRTGWYYRLMCLRGGYEWSGIVLGCSHRHTNPKRDFMHSIDRQKEQLAVAGIKTVPDPDLSWVSSSLDKFLLKSRYVLLVPGTAAHRLAKRWPAIRFASLAQSLVAQGIQPVIIGGSPEMLIGKQITNVCPSVLNLTGKTELEDIVALAHH</sequence>
<dbReference type="GO" id="GO:0009244">
    <property type="term" value="P:lipopolysaccharide core region biosynthetic process"/>
    <property type="evidence" value="ECO:0007669"/>
    <property type="project" value="TreeGrafter"/>
</dbReference>
<dbReference type="GO" id="GO:0008713">
    <property type="term" value="F:ADP-heptose-lipopolysaccharide heptosyltransferase activity"/>
    <property type="evidence" value="ECO:0007669"/>
    <property type="project" value="TreeGrafter"/>
</dbReference>
<keyword evidence="1" id="KW-0328">Glycosyltransferase</keyword>
<evidence type="ECO:0000256" key="1">
    <source>
        <dbReference type="ARBA" id="ARBA00022676"/>
    </source>
</evidence>
<keyword evidence="2" id="KW-0808">Transferase</keyword>
<accession>A0A382ZQK1</accession>
<dbReference type="SUPFAM" id="SSF53756">
    <property type="entry name" value="UDP-Glycosyltransferase/glycogen phosphorylase"/>
    <property type="match status" value="1"/>
</dbReference>
<organism evidence="3">
    <name type="scientific">marine metagenome</name>
    <dbReference type="NCBI Taxonomy" id="408172"/>
    <lineage>
        <taxon>unclassified sequences</taxon>
        <taxon>metagenomes</taxon>
        <taxon>ecological metagenomes</taxon>
    </lineage>
</organism>
<name>A0A382ZQK1_9ZZZZ</name>
<dbReference type="AlphaFoldDB" id="A0A382ZQK1"/>
<dbReference type="EMBL" id="UINC01185667">
    <property type="protein sequence ID" value="SVD97489.1"/>
    <property type="molecule type" value="Genomic_DNA"/>
</dbReference>
<dbReference type="InterPro" id="IPR051199">
    <property type="entry name" value="LPS_LOS_Heptosyltrfase"/>
</dbReference>
<dbReference type="InterPro" id="IPR002201">
    <property type="entry name" value="Glyco_trans_9"/>
</dbReference>
<dbReference type="Pfam" id="PF01075">
    <property type="entry name" value="Glyco_transf_9"/>
    <property type="match status" value="1"/>
</dbReference>
<dbReference type="PANTHER" id="PTHR30160">
    <property type="entry name" value="TETRAACYLDISACCHARIDE 4'-KINASE-RELATED"/>
    <property type="match status" value="1"/>
</dbReference>